<feature type="compositionally biased region" description="Basic and acidic residues" evidence="2">
    <location>
        <begin position="196"/>
        <end position="206"/>
    </location>
</feature>
<organism evidence="3 4">
    <name type="scientific">Drosophila albomicans</name>
    <name type="common">Fruit fly</name>
    <dbReference type="NCBI Taxonomy" id="7291"/>
    <lineage>
        <taxon>Eukaryota</taxon>
        <taxon>Metazoa</taxon>
        <taxon>Ecdysozoa</taxon>
        <taxon>Arthropoda</taxon>
        <taxon>Hexapoda</taxon>
        <taxon>Insecta</taxon>
        <taxon>Pterygota</taxon>
        <taxon>Neoptera</taxon>
        <taxon>Endopterygota</taxon>
        <taxon>Diptera</taxon>
        <taxon>Brachycera</taxon>
        <taxon>Muscomorpha</taxon>
        <taxon>Ephydroidea</taxon>
        <taxon>Drosophilidae</taxon>
        <taxon>Drosophila</taxon>
    </lineage>
</organism>
<dbReference type="OrthoDB" id="6418774at2759"/>
<evidence type="ECO:0000313" key="3">
    <source>
        <dbReference type="Proteomes" id="UP000515160"/>
    </source>
</evidence>
<dbReference type="GeneID" id="117574821"/>
<gene>
    <name evidence="4" type="primary">LOC117574821</name>
</gene>
<feature type="coiled-coil region" evidence="1">
    <location>
        <begin position="97"/>
        <end position="124"/>
    </location>
</feature>
<dbReference type="RefSeq" id="XP_051863727.1">
    <property type="nucleotide sequence ID" value="XM_052007767.1"/>
</dbReference>
<feature type="region of interest" description="Disordered" evidence="2">
    <location>
        <begin position="187"/>
        <end position="242"/>
    </location>
</feature>
<reference evidence="4" key="1">
    <citation type="submission" date="2025-08" db="UniProtKB">
        <authorList>
            <consortium name="RefSeq"/>
        </authorList>
    </citation>
    <scope>IDENTIFICATION</scope>
    <source>
        <strain evidence="4">15112-1751.03</strain>
        <tissue evidence="4">Whole Adult</tissue>
    </source>
</reference>
<evidence type="ECO:0000313" key="4">
    <source>
        <dbReference type="RefSeq" id="XP_051863727.1"/>
    </source>
</evidence>
<dbReference type="Proteomes" id="UP000515160">
    <property type="component" value="Chromosome 2R"/>
</dbReference>
<dbReference type="CTD" id="41170"/>
<keyword evidence="3" id="KW-1185">Reference proteome</keyword>
<evidence type="ECO:0000256" key="2">
    <source>
        <dbReference type="SAM" id="MobiDB-lite"/>
    </source>
</evidence>
<dbReference type="AlphaFoldDB" id="A0A9C6WLF5"/>
<accession>A0A9C6WLF5</accession>
<sequence>MHTQLRKVFPFTNGEENNKFMYSQIQLRRRSNALASGKVVSRLPFVRLWPKGTAYRRVLTIPHVSNVNNTQVELNRAILKNVGKRVFLEPTTWVTRRYQQQQQQQQLEEERQREQLRREQLLQQHFPSQLWNIGWPQSNGPASSSSASSRFFDFLQRPEAQVKQQQPAAAAPQQLLDDVNKSLNAGALGLGNGKGNGEEGVAKHQQPDGNEIANETNHENGSRKALPLGKSATGDVDNGDAEDVEQEQDDMLDELKFNWVSEQPEDLDIPIEASNANARLPWRLIYRMHKNPHYAN</sequence>
<name>A0A9C6WLF5_DROAB</name>
<keyword evidence="1" id="KW-0175">Coiled coil</keyword>
<evidence type="ECO:0000256" key="1">
    <source>
        <dbReference type="SAM" id="Coils"/>
    </source>
</evidence>
<proteinExistence type="predicted"/>
<protein>
    <submittedName>
        <fullName evidence="4">Uncharacterized protein LOC117574821 isoform X2</fullName>
    </submittedName>
</protein>